<keyword evidence="1" id="KW-0808">Transferase</keyword>
<dbReference type="SUPFAM" id="SSF52540">
    <property type="entry name" value="P-loop containing nucleoside triphosphate hydrolases"/>
    <property type="match status" value="1"/>
</dbReference>
<reference evidence="1 2" key="1">
    <citation type="submission" date="2017-06" db="EMBL/GenBank/DDBJ databases">
        <authorList>
            <person name="Kim H.J."/>
            <person name="Triplett B.A."/>
        </authorList>
    </citation>
    <scope>NUCLEOTIDE SEQUENCE [LARGE SCALE GENOMIC DNA]</scope>
    <source>
        <strain evidence="1 2">CGMCC 4.1858</strain>
    </source>
</reference>
<evidence type="ECO:0000313" key="1">
    <source>
        <dbReference type="EMBL" id="SNS97829.1"/>
    </source>
</evidence>
<dbReference type="Proteomes" id="UP000198280">
    <property type="component" value="Unassembled WGS sequence"/>
</dbReference>
<dbReference type="EMBL" id="FZOF01000011">
    <property type="protein sequence ID" value="SNS97829.1"/>
    <property type="molecule type" value="Genomic_DNA"/>
</dbReference>
<dbReference type="AlphaFoldDB" id="A0A239IW92"/>
<keyword evidence="2" id="KW-1185">Reference proteome</keyword>
<protein>
    <submittedName>
        <fullName evidence="1">Sulfotransferase family protein</fullName>
    </submittedName>
</protein>
<dbReference type="RefSeq" id="WP_089225766.1">
    <property type="nucleotide sequence ID" value="NZ_FZOF01000011.1"/>
</dbReference>
<sequence>MPNEQLTFVVGTGRCGSTALSAVVNLHPGILSLNELFASVVDPVVLTEEPLSGPEFWGCLARPNPVSDSLVRNGAPPPEFLYNRHPEWRHSAATTGIPAISMMVLPHLTDDPDGLLDDLEREIRAWPTRPAPLHWQAFFATLAERFGTTGAVVERSGLSLGRVGQLHALFPQARFVHLHRDGPDCALSMSRHIAFRMLPMLAEITEHCGVDSPHELTPEHFARLPADLAPLLTGSYDPALIMDRPIPLPVFGAMWSRWIVDGVRNLEELPAGTHTALSYEQLLDRPREELTRLAGFIGVEARPDWLDAAVRLLDGAGRRGSALRLDPVDLEALRESCAEGAAALEGTARRQW</sequence>
<name>A0A239IW92_9ACTN</name>
<proteinExistence type="predicted"/>
<dbReference type="InterPro" id="IPR027417">
    <property type="entry name" value="P-loop_NTPase"/>
</dbReference>
<dbReference type="GO" id="GO:0016740">
    <property type="term" value="F:transferase activity"/>
    <property type="evidence" value="ECO:0007669"/>
    <property type="project" value="UniProtKB-KW"/>
</dbReference>
<dbReference type="Gene3D" id="3.40.50.300">
    <property type="entry name" value="P-loop containing nucleotide triphosphate hydrolases"/>
    <property type="match status" value="1"/>
</dbReference>
<gene>
    <name evidence="1" type="ORF">SAMN05216252_111160</name>
</gene>
<evidence type="ECO:0000313" key="2">
    <source>
        <dbReference type="Proteomes" id="UP000198280"/>
    </source>
</evidence>
<dbReference type="Pfam" id="PF13469">
    <property type="entry name" value="Sulfotransfer_3"/>
    <property type="match status" value="1"/>
</dbReference>
<organism evidence="1 2">
    <name type="scientific">Actinacidiphila glaucinigra</name>
    <dbReference type="NCBI Taxonomy" id="235986"/>
    <lineage>
        <taxon>Bacteria</taxon>
        <taxon>Bacillati</taxon>
        <taxon>Actinomycetota</taxon>
        <taxon>Actinomycetes</taxon>
        <taxon>Kitasatosporales</taxon>
        <taxon>Streptomycetaceae</taxon>
        <taxon>Actinacidiphila</taxon>
    </lineage>
</organism>
<dbReference type="OrthoDB" id="9777890at2"/>
<accession>A0A239IW92</accession>